<reference evidence="2 3" key="1">
    <citation type="journal article" date="2018" name="Mol. Plant">
        <title>The genome of Artemisia annua provides insight into the evolution of Asteraceae family and artemisinin biosynthesis.</title>
        <authorList>
            <person name="Shen Q."/>
            <person name="Zhang L."/>
            <person name="Liao Z."/>
            <person name="Wang S."/>
            <person name="Yan T."/>
            <person name="Shi P."/>
            <person name="Liu M."/>
            <person name="Fu X."/>
            <person name="Pan Q."/>
            <person name="Wang Y."/>
            <person name="Lv Z."/>
            <person name="Lu X."/>
            <person name="Zhang F."/>
            <person name="Jiang W."/>
            <person name="Ma Y."/>
            <person name="Chen M."/>
            <person name="Hao X."/>
            <person name="Li L."/>
            <person name="Tang Y."/>
            <person name="Lv G."/>
            <person name="Zhou Y."/>
            <person name="Sun X."/>
            <person name="Brodelius P.E."/>
            <person name="Rose J.K.C."/>
            <person name="Tang K."/>
        </authorList>
    </citation>
    <scope>NUCLEOTIDE SEQUENCE [LARGE SCALE GENOMIC DNA]</scope>
    <source>
        <strain evidence="3">cv. Huhao1</strain>
        <tissue evidence="2">Leaf</tissue>
    </source>
</reference>
<gene>
    <name evidence="2" type="ORF">CTI12_AA199070</name>
</gene>
<evidence type="ECO:0000313" key="3">
    <source>
        <dbReference type="Proteomes" id="UP000245207"/>
    </source>
</evidence>
<feature type="region of interest" description="Disordered" evidence="1">
    <location>
        <begin position="116"/>
        <end position="166"/>
    </location>
</feature>
<dbReference type="EMBL" id="PKPP01001762">
    <property type="protein sequence ID" value="PWA80121.1"/>
    <property type="molecule type" value="Genomic_DNA"/>
</dbReference>
<proteinExistence type="predicted"/>
<feature type="compositionally biased region" description="Basic and acidic residues" evidence="1">
    <location>
        <begin position="132"/>
        <end position="164"/>
    </location>
</feature>
<dbReference type="Proteomes" id="UP000245207">
    <property type="component" value="Unassembled WGS sequence"/>
</dbReference>
<name>A0A2U1P2Y3_ARTAN</name>
<protein>
    <recommendedName>
        <fullName evidence="4">ATPase, F1/V1/A1 complex, alpha/beta subunit, Zinc knuckle CX2CX4HX4C</fullName>
    </recommendedName>
</protein>
<dbReference type="InterPro" id="IPR040256">
    <property type="entry name" value="At4g02000-like"/>
</dbReference>
<evidence type="ECO:0008006" key="4">
    <source>
        <dbReference type="Google" id="ProtNLM"/>
    </source>
</evidence>
<accession>A0A2U1P2Y3</accession>
<evidence type="ECO:0000256" key="1">
    <source>
        <dbReference type="SAM" id="MobiDB-lite"/>
    </source>
</evidence>
<evidence type="ECO:0000313" key="2">
    <source>
        <dbReference type="EMBL" id="PWA80121.1"/>
    </source>
</evidence>
<dbReference type="PANTHER" id="PTHR31286">
    <property type="entry name" value="GLYCINE-RICH CELL WALL STRUCTURAL PROTEIN 1.8-LIKE"/>
    <property type="match status" value="1"/>
</dbReference>
<dbReference type="OrthoDB" id="851886at2759"/>
<dbReference type="AlphaFoldDB" id="A0A2U1P2Y3"/>
<dbReference type="PANTHER" id="PTHR31286:SF180">
    <property type="entry name" value="OS10G0362600 PROTEIN"/>
    <property type="match status" value="1"/>
</dbReference>
<organism evidence="2 3">
    <name type="scientific">Artemisia annua</name>
    <name type="common">Sweet wormwood</name>
    <dbReference type="NCBI Taxonomy" id="35608"/>
    <lineage>
        <taxon>Eukaryota</taxon>
        <taxon>Viridiplantae</taxon>
        <taxon>Streptophyta</taxon>
        <taxon>Embryophyta</taxon>
        <taxon>Tracheophyta</taxon>
        <taxon>Spermatophyta</taxon>
        <taxon>Magnoliopsida</taxon>
        <taxon>eudicotyledons</taxon>
        <taxon>Gunneridae</taxon>
        <taxon>Pentapetalae</taxon>
        <taxon>asterids</taxon>
        <taxon>campanulids</taxon>
        <taxon>Asterales</taxon>
        <taxon>Asteraceae</taxon>
        <taxon>Asteroideae</taxon>
        <taxon>Anthemideae</taxon>
        <taxon>Artemisiinae</taxon>
        <taxon>Artemisia</taxon>
    </lineage>
</organism>
<comment type="caution">
    <text evidence="2">The sequence shown here is derived from an EMBL/GenBank/DDBJ whole genome shotgun (WGS) entry which is preliminary data.</text>
</comment>
<sequence>MDNATASMCQMGIGKINYARVLVEVEAKKDLRNTVKIEYVDKDKNVKGTKEVKVEYEWKPERCDHCMVFGHNFGKCKIRPRTVDETKKQIEEEEMMKAKENNEGFTEVQYKKRSMVQQRKNGQYRNYGPHVQRQEYRKKDSGKDKGKEKMNEENTTTDTDKVRGDGLNTKRAVNRSTEKSDDISKVGSSSANRFEALNTTEEGNTEEVLEGVNEMAQTMTQDNVIGLSTNILN</sequence>
<keyword evidence="3" id="KW-1185">Reference proteome</keyword>